<proteinExistence type="predicted"/>
<evidence type="ECO:0000259" key="3">
    <source>
        <dbReference type="Pfam" id="PF13439"/>
    </source>
</evidence>
<dbReference type="Gene3D" id="3.40.50.2000">
    <property type="entry name" value="Glycogen Phosphorylase B"/>
    <property type="match status" value="2"/>
</dbReference>
<dbReference type="KEGG" id="htr:EPV75_08930"/>
<reference evidence="4 5" key="1">
    <citation type="journal article" date="2018" name="Environ. Microbiol.">
        <title>Genomes of ubiquitous marine and hypersaline Hydrogenovibrio, Thiomicrorhabdus and Thiomicrospira spp. encode a diversity of mechanisms to sustain chemolithoautotrophy in heterogeneous environments.</title>
        <authorList>
            <person name="Scott K.M."/>
            <person name="Williams J."/>
            <person name="Porter C.M.B."/>
            <person name="Russel S."/>
            <person name="Harmer T.L."/>
            <person name="Paul J.H."/>
            <person name="Antonen K.M."/>
            <person name="Bridges M.K."/>
            <person name="Camper G.J."/>
            <person name="Campla C.K."/>
            <person name="Casella L.G."/>
            <person name="Chase E."/>
            <person name="Conrad J.W."/>
            <person name="Cruz M.C."/>
            <person name="Dunlap D.S."/>
            <person name="Duran L."/>
            <person name="Fahsbender E.M."/>
            <person name="Goldsmith D.B."/>
            <person name="Keeley R.F."/>
            <person name="Kondoff M.R."/>
            <person name="Kussy B.I."/>
            <person name="Lane M.K."/>
            <person name="Lawler S."/>
            <person name="Leigh B.A."/>
            <person name="Lewis C."/>
            <person name="Lostal L.M."/>
            <person name="Marking D."/>
            <person name="Mancera P.A."/>
            <person name="McClenthan E.C."/>
            <person name="McIntyre E.A."/>
            <person name="Mine J.A."/>
            <person name="Modi S."/>
            <person name="Moore B.D."/>
            <person name="Morgan W.A."/>
            <person name="Nelson K.M."/>
            <person name="Nguyen K.N."/>
            <person name="Ogburn N."/>
            <person name="Parrino D.G."/>
            <person name="Pedapudi A.D."/>
            <person name="Pelham R.P."/>
            <person name="Preece A.M."/>
            <person name="Rampersad E.A."/>
            <person name="Richardson J.C."/>
            <person name="Rodgers C.M."/>
            <person name="Schaffer B.L."/>
            <person name="Sheridan N.E."/>
            <person name="Solone M.R."/>
            <person name="Staley Z.R."/>
            <person name="Tabuchi M."/>
            <person name="Waide R.J."/>
            <person name="Wanjugi P.W."/>
            <person name="Young S."/>
            <person name="Clum A."/>
            <person name="Daum C."/>
            <person name="Huntemann M."/>
            <person name="Ivanova N."/>
            <person name="Kyrpides N."/>
            <person name="Mikhailova N."/>
            <person name="Palaniappan K."/>
            <person name="Pillay M."/>
            <person name="Reddy T.B.K."/>
            <person name="Shapiro N."/>
            <person name="Stamatis D."/>
            <person name="Varghese N."/>
            <person name="Woyke T."/>
            <person name="Boden R."/>
            <person name="Freyermuth S.K."/>
            <person name="Kerfeld C.A."/>
        </authorList>
    </citation>
    <scope>NUCLEOTIDE SEQUENCE [LARGE SCALE GENOMIC DNA]</scope>
    <source>
        <strain evidence="4 5">JR-2</strain>
    </source>
</reference>
<dbReference type="InterPro" id="IPR001296">
    <property type="entry name" value="Glyco_trans_1"/>
</dbReference>
<dbReference type="PANTHER" id="PTHR12526">
    <property type="entry name" value="GLYCOSYLTRANSFERASE"/>
    <property type="match status" value="1"/>
</dbReference>
<dbReference type="GO" id="GO:1901135">
    <property type="term" value="P:carbohydrate derivative metabolic process"/>
    <property type="evidence" value="ECO:0007669"/>
    <property type="project" value="UniProtKB-ARBA"/>
</dbReference>
<dbReference type="CDD" id="cd03801">
    <property type="entry name" value="GT4_PimA-like"/>
    <property type="match status" value="1"/>
</dbReference>
<evidence type="ECO:0000256" key="1">
    <source>
        <dbReference type="SAM" id="Phobius"/>
    </source>
</evidence>
<dbReference type="Pfam" id="PF00534">
    <property type="entry name" value="Glycos_transf_1"/>
    <property type="match status" value="1"/>
</dbReference>
<name>A0A410H4D7_9GAMM</name>
<dbReference type="RefSeq" id="WP_128385148.1">
    <property type="nucleotide sequence ID" value="NZ_CP035033.1"/>
</dbReference>
<keyword evidence="1" id="KW-0472">Membrane</keyword>
<organism evidence="4 5">
    <name type="scientific">Hydrogenovibrio thermophilus</name>
    <dbReference type="NCBI Taxonomy" id="265883"/>
    <lineage>
        <taxon>Bacteria</taxon>
        <taxon>Pseudomonadati</taxon>
        <taxon>Pseudomonadota</taxon>
        <taxon>Gammaproteobacteria</taxon>
        <taxon>Thiotrichales</taxon>
        <taxon>Piscirickettsiaceae</taxon>
        <taxon>Hydrogenovibrio</taxon>
    </lineage>
</organism>
<keyword evidence="1" id="KW-0812">Transmembrane</keyword>
<feature type="transmembrane region" description="Helical" evidence="1">
    <location>
        <begin position="91"/>
        <end position="113"/>
    </location>
</feature>
<dbReference type="GO" id="GO:0016757">
    <property type="term" value="F:glycosyltransferase activity"/>
    <property type="evidence" value="ECO:0007669"/>
    <property type="project" value="InterPro"/>
</dbReference>
<evidence type="ECO:0000313" key="5">
    <source>
        <dbReference type="Proteomes" id="UP000285478"/>
    </source>
</evidence>
<feature type="transmembrane region" description="Helical" evidence="1">
    <location>
        <begin position="134"/>
        <end position="156"/>
    </location>
</feature>
<dbReference type="InterPro" id="IPR028098">
    <property type="entry name" value="Glyco_trans_4-like_N"/>
</dbReference>
<protein>
    <submittedName>
        <fullName evidence="4">Glycosyltransferase family 1 protein</fullName>
    </submittedName>
</protein>
<dbReference type="Proteomes" id="UP000285478">
    <property type="component" value="Chromosome"/>
</dbReference>
<feature type="domain" description="Glycosyl transferase family 1" evidence="2">
    <location>
        <begin position="191"/>
        <end position="359"/>
    </location>
</feature>
<keyword evidence="5" id="KW-1185">Reference proteome</keyword>
<evidence type="ECO:0000259" key="2">
    <source>
        <dbReference type="Pfam" id="PF00534"/>
    </source>
</evidence>
<dbReference type="AlphaFoldDB" id="A0A410H4D7"/>
<dbReference type="Pfam" id="PF13439">
    <property type="entry name" value="Glyco_transf_4"/>
    <property type="match status" value="1"/>
</dbReference>
<dbReference type="SUPFAM" id="SSF53756">
    <property type="entry name" value="UDP-Glycosyltransferase/glycogen phosphorylase"/>
    <property type="match status" value="1"/>
</dbReference>
<feature type="domain" description="Glycosyltransferase subfamily 4-like N-terminal" evidence="3">
    <location>
        <begin position="13"/>
        <end position="163"/>
    </location>
</feature>
<keyword evidence="1" id="KW-1133">Transmembrane helix</keyword>
<sequence>MKIVLVEPIGGHGGMEIYDYGIAKSLAEHGCEVTYITCDKTRDLGSRYNITVKKFFGSMYDRHRSPLLRFLSFLKGGMNSVRYIRKHDYDVAQLHIFTFSLVELFLLISSLFYKTRVFVNIHDPISFGRKSNRLIKLIFIKLLSFSKIVVTTHTNYSKSILKEMLPGKEVVLMPHSDIDFIHEYDSFPQEVKTKYGLEKSDNFVLFFGQIKKTKGLETLLKAWPMVIKRCPELKLLIVGRCWQNDCSIYDELINKLGIGRHVVWKKGYVPDEDVPSYFSLAEVVVLPYTRIYSSGVLLRAMGYGKPVIVSDQPAFTEIVEHNLTGLVFVTEDVVDLSEKIVEVIKNPDLQKNLTFNASKLMENKYSWDAVGKKMLSIFKGEVE</sequence>
<gene>
    <name evidence="4" type="ORF">EPV75_08930</name>
</gene>
<dbReference type="EMBL" id="CP035033">
    <property type="protein sequence ID" value="QAB15784.1"/>
    <property type="molecule type" value="Genomic_DNA"/>
</dbReference>
<evidence type="ECO:0000313" key="4">
    <source>
        <dbReference type="EMBL" id="QAB15784.1"/>
    </source>
</evidence>
<accession>A0A410H4D7</accession>
<keyword evidence="4" id="KW-0808">Transferase</keyword>